<reference evidence="3 4" key="1">
    <citation type="submission" date="2016-10" db="EMBL/GenBank/DDBJ databases">
        <title>Lutibacter sp. LPB0138, isolated from marine gastropod.</title>
        <authorList>
            <person name="Kim E."/>
            <person name="Yi H."/>
        </authorList>
    </citation>
    <scope>NUCLEOTIDE SEQUENCE [LARGE SCALE GENOMIC DNA]</scope>
    <source>
        <strain evidence="3 4">LPB0138</strain>
    </source>
</reference>
<keyword evidence="3" id="KW-0119">Carbohydrate metabolism</keyword>
<proteinExistence type="predicted"/>
<gene>
    <name evidence="3" type="ORF">LPB138_07255</name>
</gene>
<dbReference type="PANTHER" id="PTHR48081">
    <property type="entry name" value="AB HYDROLASE SUPERFAMILY PROTEIN C4A8.06C"/>
    <property type="match status" value="1"/>
</dbReference>
<dbReference type="InterPro" id="IPR029058">
    <property type="entry name" value="AB_hydrolase_fold"/>
</dbReference>
<protein>
    <submittedName>
        <fullName evidence="3">1,4-beta-xylanase</fullName>
    </submittedName>
</protein>
<dbReference type="Proteomes" id="UP000176050">
    <property type="component" value="Chromosome"/>
</dbReference>
<dbReference type="Pfam" id="PF20434">
    <property type="entry name" value="BD-FAE"/>
    <property type="match status" value="1"/>
</dbReference>
<dbReference type="InterPro" id="IPR050300">
    <property type="entry name" value="GDXG_lipolytic_enzyme"/>
</dbReference>
<dbReference type="InterPro" id="IPR049492">
    <property type="entry name" value="BD-FAE-like_dom"/>
</dbReference>
<sequence>MKSYIKILVFFIGTIFSFQMNAQEVVYLWENGAPGFEYLKNEKEQAKDWWVKNIHNPSITVFEAPKELANGTAVLICPGGGHRELVFDAEGKDAAQYFNKLGITAFVLKYRLAREDNSPYDLNIHAKQDAQRAIKTIRYNADKWNINPKKVGMLGFSAGGEVVSMVVYDNGNSDEKSKDSIDKLNGRPDFQMLVYPGPLGLPDVFPEDAPPVFMVVANDDKCCSGPVVKILNGYREVNRPVEAHIYAKGGHAFNMGYRTELKTLSSWPNRLTDWLSDNGYLNK</sequence>
<keyword evidence="1 3" id="KW-0378">Hydrolase</keyword>
<evidence type="ECO:0000313" key="4">
    <source>
        <dbReference type="Proteomes" id="UP000176050"/>
    </source>
</evidence>
<evidence type="ECO:0000259" key="2">
    <source>
        <dbReference type="Pfam" id="PF20434"/>
    </source>
</evidence>
<dbReference type="SUPFAM" id="SSF53474">
    <property type="entry name" value="alpha/beta-Hydrolases"/>
    <property type="match status" value="1"/>
</dbReference>
<name>A0A1D8P7E7_9FLAO</name>
<feature type="domain" description="BD-FAE-like" evidence="2">
    <location>
        <begin position="92"/>
        <end position="173"/>
    </location>
</feature>
<dbReference type="OrthoDB" id="9794725at2"/>
<keyword evidence="3" id="KW-0858">Xylan degradation</keyword>
<dbReference type="Gene3D" id="3.40.50.1820">
    <property type="entry name" value="alpha/beta hydrolase"/>
    <property type="match status" value="1"/>
</dbReference>
<keyword evidence="4" id="KW-1185">Reference proteome</keyword>
<accession>A0A1D8P7E7</accession>
<dbReference type="EMBL" id="CP017478">
    <property type="protein sequence ID" value="AOW20482.1"/>
    <property type="molecule type" value="Genomic_DNA"/>
</dbReference>
<dbReference type="PANTHER" id="PTHR48081:SF6">
    <property type="entry name" value="PEPTIDASE S9 PROLYL OLIGOPEPTIDASE CATALYTIC DOMAIN-CONTAINING PROTEIN"/>
    <property type="match status" value="1"/>
</dbReference>
<keyword evidence="3" id="KW-0624">Polysaccharide degradation</keyword>
<keyword evidence="3" id="KW-0326">Glycosidase</keyword>
<evidence type="ECO:0000313" key="3">
    <source>
        <dbReference type="EMBL" id="AOW20482.1"/>
    </source>
</evidence>
<evidence type="ECO:0000256" key="1">
    <source>
        <dbReference type="ARBA" id="ARBA00022801"/>
    </source>
</evidence>
<dbReference type="KEGG" id="lul:LPB138_07255"/>
<dbReference type="RefSeq" id="WP_070236625.1">
    <property type="nucleotide sequence ID" value="NZ_CP017478.1"/>
</dbReference>
<dbReference type="GO" id="GO:0045493">
    <property type="term" value="P:xylan catabolic process"/>
    <property type="evidence" value="ECO:0007669"/>
    <property type="project" value="UniProtKB-KW"/>
</dbReference>
<dbReference type="AlphaFoldDB" id="A0A1D8P7E7"/>
<organism evidence="3 4">
    <name type="scientific">Urechidicola croceus</name>
    <dbReference type="NCBI Taxonomy" id="1850246"/>
    <lineage>
        <taxon>Bacteria</taxon>
        <taxon>Pseudomonadati</taxon>
        <taxon>Bacteroidota</taxon>
        <taxon>Flavobacteriia</taxon>
        <taxon>Flavobacteriales</taxon>
        <taxon>Flavobacteriaceae</taxon>
        <taxon>Urechidicola</taxon>
    </lineage>
</organism>
<dbReference type="STRING" id="1850246.LPB138_07255"/>
<dbReference type="GO" id="GO:0016798">
    <property type="term" value="F:hydrolase activity, acting on glycosyl bonds"/>
    <property type="evidence" value="ECO:0007669"/>
    <property type="project" value="UniProtKB-KW"/>
</dbReference>